<organism evidence="2">
    <name type="scientific">candidate division WOR-3 bacterium</name>
    <dbReference type="NCBI Taxonomy" id="2052148"/>
    <lineage>
        <taxon>Bacteria</taxon>
        <taxon>Bacteria division WOR-3</taxon>
    </lineage>
</organism>
<evidence type="ECO:0008006" key="3">
    <source>
        <dbReference type="Google" id="ProtNLM"/>
    </source>
</evidence>
<evidence type="ECO:0000256" key="1">
    <source>
        <dbReference type="SAM" id="Phobius"/>
    </source>
</evidence>
<dbReference type="EMBL" id="DTMQ01000013">
    <property type="protein sequence ID" value="HGE98840.1"/>
    <property type="molecule type" value="Genomic_DNA"/>
</dbReference>
<dbReference type="AlphaFoldDB" id="A0A7C3Z193"/>
<keyword evidence="1" id="KW-1133">Transmembrane helix</keyword>
<feature type="transmembrane region" description="Helical" evidence="1">
    <location>
        <begin position="59"/>
        <end position="79"/>
    </location>
</feature>
<feature type="transmembrane region" description="Helical" evidence="1">
    <location>
        <begin position="85"/>
        <end position="108"/>
    </location>
</feature>
<keyword evidence="1" id="KW-0472">Membrane</keyword>
<protein>
    <recommendedName>
        <fullName evidence="3">ECF transporter S component</fullName>
    </recommendedName>
</protein>
<keyword evidence="1" id="KW-0812">Transmembrane</keyword>
<name>A0A7C3Z193_UNCW3</name>
<reference evidence="2" key="1">
    <citation type="journal article" date="2020" name="mSystems">
        <title>Genome- and Community-Level Interaction Insights into Carbon Utilization and Element Cycling Functions of Hydrothermarchaeota in Hydrothermal Sediment.</title>
        <authorList>
            <person name="Zhou Z."/>
            <person name="Liu Y."/>
            <person name="Xu W."/>
            <person name="Pan J."/>
            <person name="Luo Z.H."/>
            <person name="Li M."/>
        </authorList>
    </citation>
    <scope>NUCLEOTIDE SEQUENCE [LARGE SCALE GENOMIC DNA]</scope>
    <source>
        <strain evidence="2">SpSt-906</strain>
    </source>
</reference>
<gene>
    <name evidence="2" type="ORF">ENX07_02045</name>
</gene>
<sequence length="110" mass="12069">MIRATRVAFGTILGIIFGVLTIKLMHAPTGIPRFFSYFVLLSRALMGFGIGASGLNIGWFFNGALLGILYSLPSYPVFYTLSPFGAFWVVFTGLIYGIVIEIILTLILKI</sequence>
<accession>A0A7C3Z193</accession>
<comment type="caution">
    <text evidence="2">The sequence shown here is derived from an EMBL/GenBank/DDBJ whole genome shotgun (WGS) entry which is preliminary data.</text>
</comment>
<proteinExistence type="predicted"/>
<feature type="transmembrane region" description="Helical" evidence="1">
    <location>
        <begin position="7"/>
        <end position="28"/>
    </location>
</feature>
<feature type="transmembrane region" description="Helical" evidence="1">
    <location>
        <begin position="34"/>
        <end position="52"/>
    </location>
</feature>
<evidence type="ECO:0000313" key="2">
    <source>
        <dbReference type="EMBL" id="HGE98840.1"/>
    </source>
</evidence>